<evidence type="ECO:0000313" key="3">
    <source>
        <dbReference type="Proteomes" id="UP001362999"/>
    </source>
</evidence>
<dbReference type="EMBL" id="JAWWNJ010000018">
    <property type="protein sequence ID" value="KAK7037159.1"/>
    <property type="molecule type" value="Genomic_DNA"/>
</dbReference>
<feature type="compositionally biased region" description="Low complexity" evidence="1">
    <location>
        <begin position="167"/>
        <end position="182"/>
    </location>
</feature>
<evidence type="ECO:0000256" key="1">
    <source>
        <dbReference type="SAM" id="MobiDB-lite"/>
    </source>
</evidence>
<feature type="compositionally biased region" description="Polar residues" evidence="1">
    <location>
        <begin position="98"/>
        <end position="111"/>
    </location>
</feature>
<sequence>MGHKNPIWELFHETGAMYGSNKSNKAAWCKACLREMETQLRQEEITAAARGAQVSAPKTDKQWEDAAIARVPCICGKLDQIKAHVRSCKAYAKTPELQAQRNDALTRSEATSSSAKRSRPSDSQPQASSSQSAAFPFPAIPPPSPQLRYPDSPASLSPLQGLRSLTSFSPSQSFSQSPCLAPSPSPSLHDPESPHLKRRRVSSHSGGAPWSAEQQSDFCDDLLDLFVTCGWSYNALSNPQFKYFFSKYLPSAVIPDRRTLSGPVLKRQADKVITKTRERIQGKLATYTEDGWKSHTKKRLAFSLPDLTPF</sequence>
<protein>
    <submittedName>
        <fullName evidence="2">Uncharacterized protein</fullName>
    </submittedName>
</protein>
<reference evidence="2 3" key="1">
    <citation type="journal article" date="2024" name="J Genomics">
        <title>Draft genome sequencing and assembly of Favolaschia claudopus CIRM-BRFM 2984 isolated from oak limbs.</title>
        <authorList>
            <person name="Navarro D."/>
            <person name="Drula E."/>
            <person name="Chaduli D."/>
            <person name="Cazenave R."/>
            <person name="Ahrendt S."/>
            <person name="Wang J."/>
            <person name="Lipzen A."/>
            <person name="Daum C."/>
            <person name="Barry K."/>
            <person name="Grigoriev I.V."/>
            <person name="Favel A."/>
            <person name="Rosso M.N."/>
            <person name="Martin F."/>
        </authorList>
    </citation>
    <scope>NUCLEOTIDE SEQUENCE [LARGE SCALE GENOMIC DNA]</scope>
    <source>
        <strain evidence="2 3">CIRM-BRFM 2984</strain>
    </source>
</reference>
<feature type="region of interest" description="Disordered" evidence="1">
    <location>
        <begin position="167"/>
        <end position="210"/>
    </location>
</feature>
<feature type="compositionally biased region" description="Low complexity" evidence="1">
    <location>
        <begin position="121"/>
        <end position="137"/>
    </location>
</feature>
<feature type="region of interest" description="Disordered" evidence="1">
    <location>
        <begin position="98"/>
        <end position="155"/>
    </location>
</feature>
<accession>A0AAW0CH76</accession>
<organism evidence="2 3">
    <name type="scientific">Favolaschia claudopus</name>
    <dbReference type="NCBI Taxonomy" id="2862362"/>
    <lineage>
        <taxon>Eukaryota</taxon>
        <taxon>Fungi</taxon>
        <taxon>Dikarya</taxon>
        <taxon>Basidiomycota</taxon>
        <taxon>Agaricomycotina</taxon>
        <taxon>Agaricomycetes</taxon>
        <taxon>Agaricomycetidae</taxon>
        <taxon>Agaricales</taxon>
        <taxon>Marasmiineae</taxon>
        <taxon>Mycenaceae</taxon>
        <taxon>Favolaschia</taxon>
    </lineage>
</organism>
<proteinExistence type="predicted"/>
<name>A0AAW0CH76_9AGAR</name>
<dbReference type="AlphaFoldDB" id="A0AAW0CH76"/>
<dbReference type="Proteomes" id="UP001362999">
    <property type="component" value="Unassembled WGS sequence"/>
</dbReference>
<gene>
    <name evidence="2" type="ORF">R3P38DRAFT_2771165</name>
</gene>
<keyword evidence="3" id="KW-1185">Reference proteome</keyword>
<evidence type="ECO:0000313" key="2">
    <source>
        <dbReference type="EMBL" id="KAK7037159.1"/>
    </source>
</evidence>
<comment type="caution">
    <text evidence="2">The sequence shown here is derived from an EMBL/GenBank/DDBJ whole genome shotgun (WGS) entry which is preliminary data.</text>
</comment>